<proteinExistence type="inferred from homology"/>
<evidence type="ECO:0000313" key="9">
    <source>
        <dbReference type="Proteomes" id="UP000523955"/>
    </source>
</evidence>
<dbReference type="Proteomes" id="UP000523955">
    <property type="component" value="Unassembled WGS sequence"/>
</dbReference>
<dbReference type="EC" id="3.1.4.46" evidence="2"/>
<comment type="similarity">
    <text evidence="1">Belongs to the glycerophosphoryl diester phosphodiesterase family.</text>
</comment>
<dbReference type="GO" id="GO:0006629">
    <property type="term" value="P:lipid metabolic process"/>
    <property type="evidence" value="ECO:0007669"/>
    <property type="project" value="InterPro"/>
</dbReference>
<dbReference type="PROSITE" id="PS51704">
    <property type="entry name" value="GP_PDE"/>
    <property type="match status" value="1"/>
</dbReference>
<evidence type="ECO:0000259" key="7">
    <source>
        <dbReference type="PROSITE" id="PS51704"/>
    </source>
</evidence>
<comment type="catalytic activity">
    <reaction evidence="6">
        <text>a sn-glycero-3-phosphodiester + H2O = an alcohol + sn-glycerol 3-phosphate + H(+)</text>
        <dbReference type="Rhea" id="RHEA:12969"/>
        <dbReference type="ChEBI" id="CHEBI:15377"/>
        <dbReference type="ChEBI" id="CHEBI:15378"/>
        <dbReference type="ChEBI" id="CHEBI:30879"/>
        <dbReference type="ChEBI" id="CHEBI:57597"/>
        <dbReference type="ChEBI" id="CHEBI:83408"/>
        <dbReference type="EC" id="3.1.4.46"/>
    </reaction>
</comment>
<dbReference type="Pfam" id="PF03009">
    <property type="entry name" value="GDPD"/>
    <property type="match status" value="1"/>
</dbReference>
<protein>
    <recommendedName>
        <fullName evidence="2">glycerophosphodiester phosphodiesterase</fullName>
        <ecNumber evidence="2">3.1.4.46</ecNumber>
    </recommendedName>
</protein>
<dbReference type="EMBL" id="JACKXE010000001">
    <property type="protein sequence ID" value="MBB6628847.1"/>
    <property type="molecule type" value="Genomic_DNA"/>
</dbReference>
<accession>A0A7X0RIM0</accession>
<dbReference type="PANTHER" id="PTHR43620">
    <property type="entry name" value="GLYCEROPHOSPHORYL DIESTER PHOSPHODIESTERASE"/>
    <property type="match status" value="1"/>
</dbReference>
<dbReference type="PANTHER" id="PTHR43620:SF7">
    <property type="entry name" value="GLYCEROPHOSPHODIESTER PHOSPHODIESTERASE GDPD5-RELATED"/>
    <property type="match status" value="1"/>
</dbReference>
<keyword evidence="3" id="KW-0732">Signal</keyword>
<dbReference type="InterPro" id="IPR017946">
    <property type="entry name" value="PLC-like_Pdiesterase_TIM-brl"/>
</dbReference>
<reference evidence="8 9" key="1">
    <citation type="submission" date="2020-08" db="EMBL/GenBank/DDBJ databases">
        <authorList>
            <person name="Seo M.-J."/>
        </authorList>
    </citation>
    <scope>NUCLEOTIDE SEQUENCE [LARGE SCALE GENOMIC DNA]</scope>
    <source>
        <strain evidence="8 9">KIGAM211</strain>
    </source>
</reference>
<sequence length="356" mass="38796">MTAVALPDLEPATPSLVATPAVVAHRGASGLRPEHSMQAYRLALATGADDLEIDVVTTRDRVLVCRHDAELSRTTDIAQRRDLAHLRTTKLVDGEVVTGWFVEDLLWAEVRTLRTRERWARTRWASAAYDGRGRVVTLDEVLGLVRGESRRRGRPCGVLVELKHAAYYEALGLPLHEPLLDALRRHDLDHPASPVTVMSFEATVLRRLARSARVPLVQLLGPAVDRPADVVASGGTTTFAELATPVGLARVEDWADGVGAHTGLVLADGVAPTDLVRDAHRESLTVHVWTLRQENRFLPEPYRSRAGDDAAGDLPGLTTRLLELGVDGLITDHPAVVRAARDAWAQSWGSSAQATR</sequence>
<dbReference type="RefSeq" id="WP_185253860.1">
    <property type="nucleotide sequence ID" value="NZ_JACKXE010000001.1"/>
</dbReference>
<keyword evidence="4" id="KW-0319">Glycerol metabolism</keyword>
<dbReference type="InterPro" id="IPR030395">
    <property type="entry name" value="GP_PDE_dom"/>
</dbReference>
<dbReference type="GO" id="GO:0042597">
    <property type="term" value="C:periplasmic space"/>
    <property type="evidence" value="ECO:0007669"/>
    <property type="project" value="TreeGrafter"/>
</dbReference>
<evidence type="ECO:0000256" key="4">
    <source>
        <dbReference type="ARBA" id="ARBA00022798"/>
    </source>
</evidence>
<keyword evidence="9" id="KW-1185">Reference proteome</keyword>
<dbReference type="SUPFAM" id="SSF51695">
    <property type="entry name" value="PLC-like phosphodiesterases"/>
    <property type="match status" value="1"/>
</dbReference>
<evidence type="ECO:0000256" key="5">
    <source>
        <dbReference type="ARBA" id="ARBA00022801"/>
    </source>
</evidence>
<comment type="caution">
    <text evidence="8">The sequence shown here is derived from an EMBL/GenBank/DDBJ whole genome shotgun (WGS) entry which is preliminary data.</text>
</comment>
<name>A0A7X0RIM0_9ACTN</name>
<organism evidence="8 9">
    <name type="scientific">Nocardioides luti</name>
    <dbReference type="NCBI Taxonomy" id="2761101"/>
    <lineage>
        <taxon>Bacteria</taxon>
        <taxon>Bacillati</taxon>
        <taxon>Actinomycetota</taxon>
        <taxon>Actinomycetes</taxon>
        <taxon>Propionibacteriales</taxon>
        <taxon>Nocardioidaceae</taxon>
        <taxon>Nocardioides</taxon>
    </lineage>
</organism>
<evidence type="ECO:0000256" key="3">
    <source>
        <dbReference type="ARBA" id="ARBA00022729"/>
    </source>
</evidence>
<keyword evidence="5" id="KW-0378">Hydrolase</keyword>
<dbReference type="GO" id="GO:0008889">
    <property type="term" value="F:glycerophosphodiester phosphodiesterase activity"/>
    <property type="evidence" value="ECO:0007669"/>
    <property type="project" value="UniProtKB-EC"/>
</dbReference>
<evidence type="ECO:0000256" key="6">
    <source>
        <dbReference type="ARBA" id="ARBA00047512"/>
    </source>
</evidence>
<evidence type="ECO:0000313" key="8">
    <source>
        <dbReference type="EMBL" id="MBB6628847.1"/>
    </source>
</evidence>
<dbReference type="AlphaFoldDB" id="A0A7X0RIM0"/>
<evidence type="ECO:0000256" key="2">
    <source>
        <dbReference type="ARBA" id="ARBA00012247"/>
    </source>
</evidence>
<dbReference type="GO" id="GO:0006071">
    <property type="term" value="P:glycerol metabolic process"/>
    <property type="evidence" value="ECO:0007669"/>
    <property type="project" value="UniProtKB-KW"/>
</dbReference>
<dbReference type="Gene3D" id="3.20.20.190">
    <property type="entry name" value="Phosphatidylinositol (PI) phosphodiesterase"/>
    <property type="match status" value="1"/>
</dbReference>
<feature type="domain" description="GP-PDE" evidence="7">
    <location>
        <begin position="20"/>
        <end position="341"/>
    </location>
</feature>
<evidence type="ECO:0000256" key="1">
    <source>
        <dbReference type="ARBA" id="ARBA00007277"/>
    </source>
</evidence>
<gene>
    <name evidence="8" type="ORF">H5V45_16080</name>
</gene>